<gene>
    <name evidence="11" type="ORF">SAMN05428998_11685</name>
</gene>
<name>A0A1Y6C698_9PROT</name>
<dbReference type="Gene3D" id="3.60.140.10">
    <property type="entry name" value="CNF1/YfiH-like putative cysteine hydrolases"/>
    <property type="match status" value="1"/>
</dbReference>
<accession>A0A1Y6C698</accession>
<dbReference type="NCBIfam" id="TIGR00726">
    <property type="entry name" value="peptidoglycan editing factor PgeF"/>
    <property type="match status" value="1"/>
</dbReference>
<keyword evidence="4" id="KW-0479">Metal-binding</keyword>
<comment type="catalytic activity">
    <reaction evidence="1">
        <text>inosine + phosphate = alpha-D-ribose 1-phosphate + hypoxanthine</text>
        <dbReference type="Rhea" id="RHEA:27646"/>
        <dbReference type="ChEBI" id="CHEBI:17368"/>
        <dbReference type="ChEBI" id="CHEBI:17596"/>
        <dbReference type="ChEBI" id="CHEBI:43474"/>
        <dbReference type="ChEBI" id="CHEBI:57720"/>
        <dbReference type="EC" id="2.4.2.1"/>
    </reaction>
    <physiologicalReaction direction="left-to-right" evidence="1">
        <dbReference type="Rhea" id="RHEA:27647"/>
    </physiologicalReaction>
</comment>
<proteinExistence type="inferred from homology"/>
<evidence type="ECO:0000256" key="10">
    <source>
        <dbReference type="RuleBase" id="RU361274"/>
    </source>
</evidence>
<dbReference type="SUPFAM" id="SSF64438">
    <property type="entry name" value="CNF1/YfiH-like putative cysteine hydrolases"/>
    <property type="match status" value="1"/>
</dbReference>
<dbReference type="CDD" id="cd16833">
    <property type="entry name" value="YfiH"/>
    <property type="match status" value="1"/>
</dbReference>
<dbReference type="RefSeq" id="WP_085124182.1">
    <property type="nucleotide sequence ID" value="NZ_FWZX01000016.1"/>
</dbReference>
<keyword evidence="3" id="KW-0808">Transferase</keyword>
<dbReference type="Pfam" id="PF02578">
    <property type="entry name" value="Cu-oxidase_4"/>
    <property type="match status" value="1"/>
</dbReference>
<dbReference type="InterPro" id="IPR038371">
    <property type="entry name" value="Cu_polyphenol_OxRdtase_sf"/>
</dbReference>
<comment type="catalytic activity">
    <reaction evidence="9">
        <text>S-methyl-5'-thioadenosine + phosphate = 5-(methylsulfanyl)-alpha-D-ribose 1-phosphate + adenine</text>
        <dbReference type="Rhea" id="RHEA:11852"/>
        <dbReference type="ChEBI" id="CHEBI:16708"/>
        <dbReference type="ChEBI" id="CHEBI:17509"/>
        <dbReference type="ChEBI" id="CHEBI:43474"/>
        <dbReference type="ChEBI" id="CHEBI:58533"/>
        <dbReference type="EC" id="2.4.2.28"/>
    </reaction>
    <physiologicalReaction direction="left-to-right" evidence="9">
        <dbReference type="Rhea" id="RHEA:11853"/>
    </physiologicalReaction>
</comment>
<comment type="similarity">
    <text evidence="2 10">Belongs to the purine nucleoside phosphorylase YfiH/LACC1 family.</text>
</comment>
<evidence type="ECO:0000256" key="4">
    <source>
        <dbReference type="ARBA" id="ARBA00022723"/>
    </source>
</evidence>
<keyword evidence="6" id="KW-0862">Zinc</keyword>
<evidence type="ECO:0000256" key="7">
    <source>
        <dbReference type="ARBA" id="ARBA00047989"/>
    </source>
</evidence>
<evidence type="ECO:0000313" key="12">
    <source>
        <dbReference type="Proteomes" id="UP000192917"/>
    </source>
</evidence>
<dbReference type="PANTHER" id="PTHR30616">
    <property type="entry name" value="UNCHARACTERIZED PROTEIN YFIH"/>
    <property type="match status" value="1"/>
</dbReference>
<evidence type="ECO:0000256" key="1">
    <source>
        <dbReference type="ARBA" id="ARBA00000553"/>
    </source>
</evidence>
<dbReference type="InterPro" id="IPR003730">
    <property type="entry name" value="Cu_polyphenol_OxRdtase"/>
</dbReference>
<dbReference type="AlphaFoldDB" id="A0A1Y6C698"/>
<dbReference type="Proteomes" id="UP000192917">
    <property type="component" value="Unassembled WGS sequence"/>
</dbReference>
<dbReference type="GO" id="GO:0017061">
    <property type="term" value="F:S-methyl-5-thioadenosine phosphorylase activity"/>
    <property type="evidence" value="ECO:0007669"/>
    <property type="project" value="UniProtKB-EC"/>
</dbReference>
<keyword evidence="12" id="KW-1185">Reference proteome</keyword>
<protein>
    <recommendedName>
        <fullName evidence="10">Purine nucleoside phosphorylase</fullName>
    </recommendedName>
</protein>
<evidence type="ECO:0000256" key="3">
    <source>
        <dbReference type="ARBA" id="ARBA00022679"/>
    </source>
</evidence>
<evidence type="ECO:0000256" key="8">
    <source>
        <dbReference type="ARBA" id="ARBA00048968"/>
    </source>
</evidence>
<evidence type="ECO:0000313" key="11">
    <source>
        <dbReference type="EMBL" id="SMF46323.1"/>
    </source>
</evidence>
<evidence type="ECO:0000256" key="6">
    <source>
        <dbReference type="ARBA" id="ARBA00022833"/>
    </source>
</evidence>
<dbReference type="InterPro" id="IPR011324">
    <property type="entry name" value="Cytotoxic_necrot_fac-like_cat"/>
</dbReference>
<comment type="catalytic activity">
    <reaction evidence="8">
        <text>adenosine + phosphate = alpha-D-ribose 1-phosphate + adenine</text>
        <dbReference type="Rhea" id="RHEA:27642"/>
        <dbReference type="ChEBI" id="CHEBI:16335"/>
        <dbReference type="ChEBI" id="CHEBI:16708"/>
        <dbReference type="ChEBI" id="CHEBI:43474"/>
        <dbReference type="ChEBI" id="CHEBI:57720"/>
        <dbReference type="EC" id="2.4.2.1"/>
    </reaction>
    <physiologicalReaction direction="left-to-right" evidence="8">
        <dbReference type="Rhea" id="RHEA:27643"/>
    </physiologicalReaction>
</comment>
<comment type="catalytic activity">
    <reaction evidence="7">
        <text>adenosine + H2O + H(+) = inosine + NH4(+)</text>
        <dbReference type="Rhea" id="RHEA:24408"/>
        <dbReference type="ChEBI" id="CHEBI:15377"/>
        <dbReference type="ChEBI" id="CHEBI:15378"/>
        <dbReference type="ChEBI" id="CHEBI:16335"/>
        <dbReference type="ChEBI" id="CHEBI:17596"/>
        <dbReference type="ChEBI" id="CHEBI:28938"/>
        <dbReference type="EC" id="3.5.4.4"/>
    </reaction>
    <physiologicalReaction direction="left-to-right" evidence="7">
        <dbReference type="Rhea" id="RHEA:24409"/>
    </physiologicalReaction>
</comment>
<dbReference type="PANTHER" id="PTHR30616:SF2">
    <property type="entry name" value="PURINE NUCLEOSIDE PHOSPHORYLASE LACC1"/>
    <property type="match status" value="1"/>
</dbReference>
<evidence type="ECO:0000256" key="9">
    <source>
        <dbReference type="ARBA" id="ARBA00049893"/>
    </source>
</evidence>
<organism evidence="11 12">
    <name type="scientific">Tistlia consotensis USBA 355</name>
    <dbReference type="NCBI Taxonomy" id="560819"/>
    <lineage>
        <taxon>Bacteria</taxon>
        <taxon>Pseudomonadati</taxon>
        <taxon>Pseudomonadota</taxon>
        <taxon>Alphaproteobacteria</taxon>
        <taxon>Rhodospirillales</taxon>
        <taxon>Rhodovibrionaceae</taxon>
        <taxon>Tistlia</taxon>
    </lineage>
</organism>
<sequence length="255" mass="27150">MLTTGPLNDLPGIRHAFFTRQGGVSEGIYSSLNCGFGSQDDDAAVAVNRERAMEKIELEGRRLVTVYQHHSADVVRVERPWARGDNPKADALVTKAPGIALGILTADCAPVLLADPEARVIGAAHAGWKGAIGGVLDNTVAAMVALGADAGRIVAGVGPCIAQRSYEVGPEFAERFLEHDPHNAAFFLDNGKTGKAHFDLKGYVARRLGAAGVGQIELLPCDTCAEERLFFSHRRAVKRGEGDYGRGLSAIYLES</sequence>
<dbReference type="GO" id="GO:0016787">
    <property type="term" value="F:hydrolase activity"/>
    <property type="evidence" value="ECO:0007669"/>
    <property type="project" value="UniProtKB-KW"/>
</dbReference>
<keyword evidence="5" id="KW-0378">Hydrolase</keyword>
<dbReference type="EMBL" id="FWZX01000016">
    <property type="protein sequence ID" value="SMF46323.1"/>
    <property type="molecule type" value="Genomic_DNA"/>
</dbReference>
<dbReference type="GO" id="GO:0005507">
    <property type="term" value="F:copper ion binding"/>
    <property type="evidence" value="ECO:0007669"/>
    <property type="project" value="TreeGrafter"/>
</dbReference>
<evidence type="ECO:0000256" key="5">
    <source>
        <dbReference type="ARBA" id="ARBA00022801"/>
    </source>
</evidence>
<evidence type="ECO:0000256" key="2">
    <source>
        <dbReference type="ARBA" id="ARBA00007353"/>
    </source>
</evidence>
<reference evidence="11 12" key="1">
    <citation type="submission" date="2017-04" db="EMBL/GenBank/DDBJ databases">
        <authorList>
            <person name="Afonso C.L."/>
            <person name="Miller P.J."/>
            <person name="Scott M.A."/>
            <person name="Spackman E."/>
            <person name="Goraichik I."/>
            <person name="Dimitrov K.M."/>
            <person name="Suarez D.L."/>
            <person name="Swayne D.E."/>
        </authorList>
    </citation>
    <scope>NUCLEOTIDE SEQUENCE [LARGE SCALE GENOMIC DNA]</scope>
    <source>
        <strain evidence="11 12">USBA 355</strain>
    </source>
</reference>
<dbReference type="STRING" id="560819.SAMN05428998_11685"/>